<accession>A0ABP8DKY0</accession>
<dbReference type="InterPro" id="IPR000073">
    <property type="entry name" value="AB_hydrolase_1"/>
</dbReference>
<dbReference type="GO" id="GO:0016787">
    <property type="term" value="F:hydrolase activity"/>
    <property type="evidence" value="ECO:0007669"/>
    <property type="project" value="UniProtKB-KW"/>
</dbReference>
<dbReference type="Pfam" id="PF00561">
    <property type="entry name" value="Abhydrolase_1"/>
    <property type="match status" value="1"/>
</dbReference>
<proteinExistence type="predicted"/>
<dbReference type="PANTHER" id="PTHR43798">
    <property type="entry name" value="MONOACYLGLYCEROL LIPASE"/>
    <property type="match status" value="1"/>
</dbReference>
<dbReference type="Gene3D" id="3.40.50.1820">
    <property type="entry name" value="alpha/beta hydrolase"/>
    <property type="match status" value="1"/>
</dbReference>
<evidence type="ECO:0000259" key="2">
    <source>
        <dbReference type="Pfam" id="PF00561"/>
    </source>
</evidence>
<dbReference type="EMBL" id="BAABAT010000031">
    <property type="protein sequence ID" value="GAA4258498.1"/>
    <property type="molecule type" value="Genomic_DNA"/>
</dbReference>
<name>A0ABP8DKY0_9ACTN</name>
<dbReference type="SUPFAM" id="SSF53474">
    <property type="entry name" value="alpha/beta-Hydrolases"/>
    <property type="match status" value="1"/>
</dbReference>
<evidence type="ECO:0000313" key="3">
    <source>
        <dbReference type="EMBL" id="GAA4258498.1"/>
    </source>
</evidence>
<evidence type="ECO:0000313" key="4">
    <source>
        <dbReference type="Proteomes" id="UP001500620"/>
    </source>
</evidence>
<dbReference type="Proteomes" id="UP001500620">
    <property type="component" value="Unassembled WGS sequence"/>
</dbReference>
<comment type="caution">
    <text evidence="3">The sequence shown here is derived from an EMBL/GenBank/DDBJ whole genome shotgun (WGS) entry which is preliminary data.</text>
</comment>
<dbReference type="PANTHER" id="PTHR43798:SF31">
    <property type="entry name" value="AB HYDROLASE SUPERFAMILY PROTEIN YCLE"/>
    <property type="match status" value="1"/>
</dbReference>
<sequence>MQPFDELRRVEVRRGGVTLSCLAGGAAGAPPVVLLHGLAGAAEELRPTAEALAPRHRVVVPDQRGHGRSTRRPADVSRRAYAADAAAVVEHLCGGRPAALVGQSMGGHTAMLVAAWYPRLVSRLVMLEAGVGGTAPGDEDYPARLGRWFASWPVPFADRESAAAHLGGTPTARALAADLDETPDGLRPRFDADVMEAAIAPVAAEARWAEWSSIAAPTLLVRGERGTVPADEDARMRAERPEVHHTVIAGAGHDAHLDAPAAWQALLASYLSS</sequence>
<reference evidence="4" key="1">
    <citation type="journal article" date="2019" name="Int. J. Syst. Evol. Microbiol.">
        <title>The Global Catalogue of Microorganisms (GCM) 10K type strain sequencing project: providing services to taxonomists for standard genome sequencing and annotation.</title>
        <authorList>
            <consortium name="The Broad Institute Genomics Platform"/>
            <consortium name="The Broad Institute Genome Sequencing Center for Infectious Disease"/>
            <person name="Wu L."/>
            <person name="Ma J."/>
        </authorList>
    </citation>
    <scope>NUCLEOTIDE SEQUENCE [LARGE SCALE GENOMIC DNA]</scope>
    <source>
        <strain evidence="4">JCM 17441</strain>
    </source>
</reference>
<evidence type="ECO:0000256" key="1">
    <source>
        <dbReference type="ARBA" id="ARBA00022801"/>
    </source>
</evidence>
<feature type="domain" description="AB hydrolase-1" evidence="2">
    <location>
        <begin position="30"/>
        <end position="260"/>
    </location>
</feature>
<keyword evidence="1 3" id="KW-0378">Hydrolase</keyword>
<dbReference type="InterPro" id="IPR029058">
    <property type="entry name" value="AB_hydrolase_fold"/>
</dbReference>
<organism evidence="3 4">
    <name type="scientific">Dactylosporangium darangshiense</name>
    <dbReference type="NCBI Taxonomy" id="579108"/>
    <lineage>
        <taxon>Bacteria</taxon>
        <taxon>Bacillati</taxon>
        <taxon>Actinomycetota</taxon>
        <taxon>Actinomycetes</taxon>
        <taxon>Micromonosporales</taxon>
        <taxon>Micromonosporaceae</taxon>
        <taxon>Dactylosporangium</taxon>
    </lineage>
</organism>
<dbReference type="PRINTS" id="PR00111">
    <property type="entry name" value="ABHYDROLASE"/>
</dbReference>
<gene>
    <name evidence="3" type="ORF">GCM10022255_079430</name>
</gene>
<protein>
    <submittedName>
        <fullName evidence="3">Alpha/beta hydrolase</fullName>
    </submittedName>
</protein>
<dbReference type="InterPro" id="IPR050266">
    <property type="entry name" value="AB_hydrolase_sf"/>
</dbReference>
<keyword evidence="4" id="KW-1185">Reference proteome</keyword>